<dbReference type="Gene3D" id="3.80.10.10">
    <property type="entry name" value="Ribonuclease Inhibitor"/>
    <property type="match status" value="1"/>
</dbReference>
<organism evidence="2 3">
    <name type="scientific">Electrophorus voltai</name>
    <dbReference type="NCBI Taxonomy" id="2609070"/>
    <lineage>
        <taxon>Eukaryota</taxon>
        <taxon>Metazoa</taxon>
        <taxon>Chordata</taxon>
        <taxon>Craniata</taxon>
        <taxon>Vertebrata</taxon>
        <taxon>Euteleostomi</taxon>
        <taxon>Actinopterygii</taxon>
        <taxon>Neopterygii</taxon>
        <taxon>Teleostei</taxon>
        <taxon>Ostariophysi</taxon>
        <taxon>Gymnotiformes</taxon>
        <taxon>Gymnotoidei</taxon>
        <taxon>Gymnotidae</taxon>
        <taxon>Electrophorus</taxon>
    </lineage>
</organism>
<keyword evidence="3" id="KW-1185">Reference proteome</keyword>
<comment type="caution">
    <text evidence="2">The sequence shown here is derived from an EMBL/GenBank/DDBJ whole genome shotgun (WGS) entry which is preliminary data.</text>
</comment>
<proteinExistence type="predicted"/>
<evidence type="ECO:0000313" key="3">
    <source>
        <dbReference type="Proteomes" id="UP001239994"/>
    </source>
</evidence>
<accession>A0AAD8Z068</accession>
<dbReference type="SUPFAM" id="SSF58113">
    <property type="entry name" value="Apolipoprotein A-I"/>
    <property type="match status" value="1"/>
</dbReference>
<protein>
    <submittedName>
        <fullName evidence="2">Uncharacterized protein</fullName>
    </submittedName>
</protein>
<feature type="region of interest" description="Disordered" evidence="1">
    <location>
        <begin position="1"/>
        <end position="40"/>
    </location>
</feature>
<dbReference type="EMBL" id="JAROKS010000022">
    <property type="protein sequence ID" value="KAK1789128.1"/>
    <property type="molecule type" value="Genomic_DNA"/>
</dbReference>
<evidence type="ECO:0000256" key="1">
    <source>
        <dbReference type="SAM" id="MobiDB-lite"/>
    </source>
</evidence>
<sequence length="266" mass="29782">MELLGNPSELGTERPSFGSDDGPGSGRALGEKAQQTTDIQNLRSAESENIQNLRSAESENIQNLRSTESENIQNLRSAESENIQNLRSAESENIQNLRSTESENIQNLRSAENENIQNLRSIESENIQNLRSIKSENIQNLRSIESENIQNLRSIKSENIQNLRSIEIKEGLNYAILWRLAWRRCSSRLEGGALLLFSSHASEGQQARRCCSLASDEGALFEELNNPAQHPDHGGAQAQSTHDFTKMPILRQSGHSSWERDSASKR</sequence>
<dbReference type="AlphaFoldDB" id="A0AAD8Z068"/>
<reference evidence="2" key="1">
    <citation type="submission" date="2023-03" db="EMBL/GenBank/DDBJ databases">
        <title>Electrophorus voltai genome.</title>
        <authorList>
            <person name="Bian C."/>
        </authorList>
    </citation>
    <scope>NUCLEOTIDE SEQUENCE</scope>
    <source>
        <strain evidence="2">CB-2022</strain>
        <tissue evidence="2">Muscle</tissue>
    </source>
</reference>
<name>A0AAD8Z068_9TELE</name>
<dbReference type="InterPro" id="IPR032675">
    <property type="entry name" value="LRR_dom_sf"/>
</dbReference>
<dbReference type="Proteomes" id="UP001239994">
    <property type="component" value="Unassembled WGS sequence"/>
</dbReference>
<gene>
    <name evidence="2" type="ORF">P4O66_015073</name>
</gene>
<evidence type="ECO:0000313" key="2">
    <source>
        <dbReference type="EMBL" id="KAK1789128.1"/>
    </source>
</evidence>